<feature type="domain" description="FAD dependent oxidoreductase" evidence="8">
    <location>
        <begin position="13"/>
        <end position="344"/>
    </location>
</feature>
<comment type="caution">
    <text evidence="9">The sequence shown here is derived from an EMBL/GenBank/DDBJ whole genome shotgun (WGS) entry which is preliminary data.</text>
</comment>
<dbReference type="Gene3D" id="3.40.50.720">
    <property type="entry name" value="NAD(P)-binding Rossmann-like Domain"/>
    <property type="match status" value="1"/>
</dbReference>
<evidence type="ECO:0000256" key="4">
    <source>
        <dbReference type="ARBA" id="ARBA00022827"/>
    </source>
</evidence>
<dbReference type="SUPFAM" id="SSF54373">
    <property type="entry name" value="FAD-linked reductases, C-terminal domain"/>
    <property type="match status" value="1"/>
</dbReference>
<accession>A0A8K0VXM5</accession>
<feature type="binding site" evidence="6">
    <location>
        <position position="192"/>
    </location>
    <ligand>
        <name>FAD</name>
        <dbReference type="ChEBI" id="CHEBI:57692"/>
    </ligand>
</feature>
<feature type="binding site" evidence="6">
    <location>
        <position position="296"/>
    </location>
    <ligand>
        <name>D-dopa</name>
        <dbReference type="ChEBI" id="CHEBI:149689"/>
    </ligand>
</feature>
<evidence type="ECO:0000256" key="1">
    <source>
        <dbReference type="ARBA" id="ARBA00001974"/>
    </source>
</evidence>
<dbReference type="GO" id="GO:0005737">
    <property type="term" value="C:cytoplasm"/>
    <property type="evidence" value="ECO:0007669"/>
    <property type="project" value="TreeGrafter"/>
</dbReference>
<gene>
    <name evidence="9" type="ORF">FB567DRAFT_526413</name>
</gene>
<feature type="binding site" evidence="6">
    <location>
        <position position="229"/>
    </location>
    <ligand>
        <name>D-dopa</name>
        <dbReference type="ChEBI" id="CHEBI:149689"/>
    </ligand>
</feature>
<organism evidence="9 10">
    <name type="scientific">Paraphoma chrysanthemicola</name>
    <dbReference type="NCBI Taxonomy" id="798071"/>
    <lineage>
        <taxon>Eukaryota</taxon>
        <taxon>Fungi</taxon>
        <taxon>Dikarya</taxon>
        <taxon>Ascomycota</taxon>
        <taxon>Pezizomycotina</taxon>
        <taxon>Dothideomycetes</taxon>
        <taxon>Pleosporomycetidae</taxon>
        <taxon>Pleosporales</taxon>
        <taxon>Pleosporineae</taxon>
        <taxon>Phaeosphaeriaceae</taxon>
        <taxon>Paraphoma</taxon>
    </lineage>
</organism>
<feature type="binding site" evidence="6">
    <location>
        <position position="236"/>
    </location>
    <ligand>
        <name>D-dopa</name>
        <dbReference type="ChEBI" id="CHEBI:149689"/>
    </ligand>
</feature>
<sequence>MTQLHQNIMGRSIVIVGAGVIGLDVGLLLAARGYGTQITFIAEHLPGDTSTNYTSPWAGANFSAISGGDANALRWDKHGYEHMMKLAEEHGREAYISKTPSLEYWDELPSQTKIESMAGYLKDFEVLRKADLPEGCQFGVSFTTITVNAPRYISYLYKLLKERYGVKFVRKRLSSIESAFSNPSTKVVFNCTGNGARGLQGVADAKCYPTRGQILLTRAPQITQNVMRHGRDYETYIIPRPQSNGNVILGGYMQKGVSTGDTYASESESIVQRTTTLLPQLLDPGMEVLAAFSGLRPSREGGARVERTTVKLSSSQSGIIVHNYGAGGTGFQAGLGMARDAVDLIEDVISTLPRESSRL</sequence>
<evidence type="ECO:0000256" key="2">
    <source>
        <dbReference type="ARBA" id="ARBA00006730"/>
    </source>
</evidence>
<dbReference type="InterPro" id="IPR006076">
    <property type="entry name" value="FAD-dep_OxRdtase"/>
</dbReference>
<dbReference type="GO" id="GO:0071949">
    <property type="term" value="F:FAD binding"/>
    <property type="evidence" value="ECO:0007669"/>
    <property type="project" value="InterPro"/>
</dbReference>
<dbReference type="PANTHER" id="PTHR11530:SF11">
    <property type="entry name" value="D-ASPARTATE OXIDASE"/>
    <property type="match status" value="1"/>
</dbReference>
<dbReference type="Proteomes" id="UP000813461">
    <property type="component" value="Unassembled WGS sequence"/>
</dbReference>
<dbReference type="OrthoDB" id="2015447at2759"/>
<keyword evidence="7" id="KW-1133">Transmembrane helix</keyword>
<proteinExistence type="inferred from homology"/>
<evidence type="ECO:0000256" key="3">
    <source>
        <dbReference type="ARBA" id="ARBA00022630"/>
    </source>
</evidence>
<dbReference type="Pfam" id="PF01266">
    <property type="entry name" value="DAO"/>
    <property type="match status" value="1"/>
</dbReference>
<evidence type="ECO:0000313" key="10">
    <source>
        <dbReference type="Proteomes" id="UP000813461"/>
    </source>
</evidence>
<keyword evidence="3" id="KW-0285">Flavoprotein</keyword>
<keyword evidence="7" id="KW-0472">Membrane</keyword>
<protein>
    <submittedName>
        <fullName evidence="9">FAD dependent oxidoreductase</fullName>
    </submittedName>
</protein>
<comment type="similarity">
    <text evidence="2">Belongs to the DAMOX/DASOX family.</text>
</comment>
<feature type="transmembrane region" description="Helical" evidence="7">
    <location>
        <begin position="12"/>
        <end position="31"/>
    </location>
</feature>
<evidence type="ECO:0000259" key="8">
    <source>
        <dbReference type="Pfam" id="PF01266"/>
    </source>
</evidence>
<evidence type="ECO:0000256" key="7">
    <source>
        <dbReference type="SAM" id="Phobius"/>
    </source>
</evidence>
<feature type="binding site" evidence="6">
    <location>
        <position position="328"/>
    </location>
    <ligand>
        <name>D-dopa</name>
        <dbReference type="ChEBI" id="CHEBI:149689"/>
    </ligand>
</feature>
<dbReference type="GO" id="GO:0003884">
    <property type="term" value="F:D-amino-acid oxidase activity"/>
    <property type="evidence" value="ECO:0007669"/>
    <property type="project" value="InterPro"/>
</dbReference>
<dbReference type="InterPro" id="IPR023209">
    <property type="entry name" value="DAO"/>
</dbReference>
<keyword evidence="4 6" id="KW-0274">FAD</keyword>
<dbReference type="PANTHER" id="PTHR11530">
    <property type="entry name" value="D-AMINO ACID OXIDASE"/>
    <property type="match status" value="1"/>
</dbReference>
<feature type="binding site" evidence="6">
    <location>
        <begin position="54"/>
        <end position="55"/>
    </location>
    <ligand>
        <name>FAD</name>
        <dbReference type="ChEBI" id="CHEBI:57692"/>
    </ligand>
</feature>
<evidence type="ECO:0000256" key="5">
    <source>
        <dbReference type="ARBA" id="ARBA00023002"/>
    </source>
</evidence>
<reference evidence="9" key="1">
    <citation type="journal article" date="2021" name="Nat. Commun.">
        <title>Genetic determinants of endophytism in the Arabidopsis root mycobiome.</title>
        <authorList>
            <person name="Mesny F."/>
            <person name="Miyauchi S."/>
            <person name="Thiergart T."/>
            <person name="Pickel B."/>
            <person name="Atanasova L."/>
            <person name="Karlsson M."/>
            <person name="Huettel B."/>
            <person name="Barry K.W."/>
            <person name="Haridas S."/>
            <person name="Chen C."/>
            <person name="Bauer D."/>
            <person name="Andreopoulos W."/>
            <person name="Pangilinan J."/>
            <person name="LaButti K."/>
            <person name="Riley R."/>
            <person name="Lipzen A."/>
            <person name="Clum A."/>
            <person name="Drula E."/>
            <person name="Henrissat B."/>
            <person name="Kohler A."/>
            <person name="Grigoriev I.V."/>
            <person name="Martin F.M."/>
            <person name="Hacquard S."/>
        </authorList>
    </citation>
    <scope>NUCLEOTIDE SEQUENCE</scope>
    <source>
        <strain evidence="9">MPI-SDFR-AT-0120</strain>
    </source>
</reference>
<evidence type="ECO:0000313" key="9">
    <source>
        <dbReference type="EMBL" id="KAH7086874.1"/>
    </source>
</evidence>
<dbReference type="AlphaFoldDB" id="A0A8K0VXM5"/>
<dbReference type="PIRSF" id="PIRSF000189">
    <property type="entry name" value="D-aa_oxidase"/>
    <property type="match status" value="1"/>
</dbReference>
<dbReference type="GO" id="GO:0019478">
    <property type="term" value="P:D-amino acid catabolic process"/>
    <property type="evidence" value="ECO:0007669"/>
    <property type="project" value="TreeGrafter"/>
</dbReference>
<dbReference type="InterPro" id="IPR006181">
    <property type="entry name" value="D-amino_acid_oxidase_CS"/>
</dbReference>
<dbReference type="SUPFAM" id="SSF51971">
    <property type="entry name" value="Nucleotide-binding domain"/>
    <property type="match status" value="1"/>
</dbReference>
<keyword evidence="7" id="KW-0812">Transmembrane</keyword>
<keyword evidence="5" id="KW-0560">Oxidoreductase</keyword>
<dbReference type="Gene3D" id="3.30.9.10">
    <property type="entry name" value="D-Amino Acid Oxidase, subunit A, domain 2"/>
    <property type="match status" value="1"/>
</dbReference>
<name>A0A8K0VXM5_9PLEO</name>
<dbReference type="PROSITE" id="PS00677">
    <property type="entry name" value="DAO"/>
    <property type="match status" value="1"/>
</dbReference>
<keyword evidence="10" id="KW-1185">Reference proteome</keyword>
<evidence type="ECO:0000256" key="6">
    <source>
        <dbReference type="PIRSR" id="PIRSR000189-1"/>
    </source>
</evidence>
<dbReference type="EMBL" id="JAGMVJ010000010">
    <property type="protein sequence ID" value="KAH7086874.1"/>
    <property type="molecule type" value="Genomic_DNA"/>
</dbReference>
<comment type="cofactor">
    <cofactor evidence="1 6">
        <name>FAD</name>
        <dbReference type="ChEBI" id="CHEBI:57692"/>
    </cofactor>
</comment>